<keyword evidence="1" id="KW-0223">Dioxygenase</keyword>
<dbReference type="PANTHER" id="PTHR36423:SF2">
    <property type="entry name" value="AFR070WP"/>
    <property type="match status" value="1"/>
</dbReference>
<dbReference type="Proteomes" id="UP000202440">
    <property type="component" value="Chromosome"/>
</dbReference>
<protein>
    <submittedName>
        <fullName evidence="1">4,5-dioxygenase</fullName>
    </submittedName>
</protein>
<dbReference type="Gene3D" id="3.30.70.1240">
    <property type="entry name" value="DOPA-like domains"/>
    <property type="match status" value="1"/>
</dbReference>
<dbReference type="KEGG" id="bsan:CHH28_05150"/>
<keyword evidence="1" id="KW-0560">Oxidoreductase</keyword>
<dbReference type="AlphaFoldDB" id="A0A222FHP4"/>
<dbReference type="PIRSF" id="PIRSF028139">
    <property type="entry name" value="DOPA-diox_rel_Mll2280"/>
    <property type="match status" value="1"/>
</dbReference>
<evidence type="ECO:0000313" key="2">
    <source>
        <dbReference type="Proteomes" id="UP000202440"/>
    </source>
</evidence>
<accession>A0A222FHP4</accession>
<dbReference type="InterPro" id="IPR023389">
    <property type="entry name" value="DOPA-like_sf"/>
</dbReference>
<dbReference type="EMBL" id="CP022530">
    <property type="protein sequence ID" value="ASP38106.1"/>
    <property type="molecule type" value="Genomic_DNA"/>
</dbReference>
<dbReference type="PANTHER" id="PTHR36423">
    <property type="entry name" value="AFR070WP"/>
    <property type="match status" value="1"/>
</dbReference>
<reference evidence="1 2" key="1">
    <citation type="submission" date="2017-07" db="EMBL/GenBank/DDBJ databases">
        <title>Annotated genome sequence of Bacterioplanes sanyensis isolated from Red Sea.</title>
        <authorList>
            <person name="Rehman Z.U."/>
        </authorList>
    </citation>
    <scope>NUCLEOTIDE SEQUENCE [LARGE SCALE GENOMIC DNA]</scope>
    <source>
        <strain evidence="1 2">NV9</strain>
    </source>
</reference>
<dbReference type="SUPFAM" id="SSF143410">
    <property type="entry name" value="DOPA-like"/>
    <property type="match status" value="1"/>
</dbReference>
<dbReference type="GO" id="GO:0051213">
    <property type="term" value="F:dioxygenase activity"/>
    <property type="evidence" value="ECO:0007669"/>
    <property type="project" value="UniProtKB-KW"/>
</dbReference>
<organism evidence="1 2">
    <name type="scientific">Bacterioplanes sanyensis</name>
    <dbReference type="NCBI Taxonomy" id="1249553"/>
    <lineage>
        <taxon>Bacteria</taxon>
        <taxon>Pseudomonadati</taxon>
        <taxon>Pseudomonadota</taxon>
        <taxon>Gammaproteobacteria</taxon>
        <taxon>Oceanospirillales</taxon>
        <taxon>Oceanospirillaceae</taxon>
        <taxon>Bacterioplanes</taxon>
    </lineage>
</organism>
<sequence length="109" mass="12574">MIREDFHAHVYFDLEAIDTARQVNQQAIEQLACARISTLREREVGPHTKPMFEVVFATENREHVVQWLEQNRQGLSVLVHPVTDDDYLAHTDGAVWLGQPLALKLETLR</sequence>
<dbReference type="OrthoDB" id="572228at2"/>
<proteinExistence type="predicted"/>
<dbReference type="Pfam" id="PF08883">
    <property type="entry name" value="DOPA_dioxygen"/>
    <property type="match status" value="1"/>
</dbReference>
<name>A0A222FHP4_9GAMM</name>
<evidence type="ECO:0000313" key="1">
    <source>
        <dbReference type="EMBL" id="ASP38106.1"/>
    </source>
</evidence>
<dbReference type="RefSeq" id="WP_094059305.1">
    <property type="nucleotide sequence ID" value="NZ_CP022530.1"/>
</dbReference>
<dbReference type="InterPro" id="IPR014980">
    <property type="entry name" value="DOPA_dioxygen"/>
</dbReference>
<keyword evidence="2" id="KW-1185">Reference proteome</keyword>
<gene>
    <name evidence="1" type="ORF">CHH28_05150</name>
</gene>